<keyword evidence="1" id="KW-0472">Membrane</keyword>
<gene>
    <name evidence="2" type="ORF">CDAR_105221</name>
</gene>
<keyword evidence="3" id="KW-1185">Reference proteome</keyword>
<organism evidence="2 3">
    <name type="scientific">Caerostris darwini</name>
    <dbReference type="NCBI Taxonomy" id="1538125"/>
    <lineage>
        <taxon>Eukaryota</taxon>
        <taxon>Metazoa</taxon>
        <taxon>Ecdysozoa</taxon>
        <taxon>Arthropoda</taxon>
        <taxon>Chelicerata</taxon>
        <taxon>Arachnida</taxon>
        <taxon>Araneae</taxon>
        <taxon>Araneomorphae</taxon>
        <taxon>Entelegynae</taxon>
        <taxon>Araneoidea</taxon>
        <taxon>Araneidae</taxon>
        <taxon>Caerostris</taxon>
    </lineage>
</organism>
<protein>
    <submittedName>
        <fullName evidence="2">Uncharacterized protein</fullName>
    </submittedName>
</protein>
<keyword evidence="1" id="KW-1133">Transmembrane helix</keyword>
<evidence type="ECO:0000313" key="3">
    <source>
        <dbReference type="Proteomes" id="UP001054837"/>
    </source>
</evidence>
<reference evidence="2 3" key="1">
    <citation type="submission" date="2021-06" db="EMBL/GenBank/DDBJ databases">
        <title>Caerostris darwini draft genome.</title>
        <authorList>
            <person name="Kono N."/>
            <person name="Arakawa K."/>
        </authorList>
    </citation>
    <scope>NUCLEOTIDE SEQUENCE [LARGE SCALE GENOMIC DNA]</scope>
</reference>
<name>A0AAV4V739_9ARAC</name>
<dbReference type="AlphaFoldDB" id="A0AAV4V739"/>
<dbReference type="EMBL" id="BPLQ01012409">
    <property type="protein sequence ID" value="GIY65355.1"/>
    <property type="molecule type" value="Genomic_DNA"/>
</dbReference>
<accession>A0AAV4V739</accession>
<proteinExistence type="predicted"/>
<sequence length="184" mass="20512">MLRGNFSGSGSELSLFGMEDVLYNMYFYVGSIWILCHVLVVLSGGVALSGDNKYRNGTNQILLIPFTSLNIQLTLFNSYTENTTKRHSSLCSHCTKFFWQYTGHPRHARHANQTHATCAKARVPPTINPKSRSHNIVAAASEGSLLLRARSPPPCLCVIPLGIPGRVFLPESLYPRETMEYRPV</sequence>
<evidence type="ECO:0000256" key="1">
    <source>
        <dbReference type="SAM" id="Phobius"/>
    </source>
</evidence>
<keyword evidence="1" id="KW-0812">Transmembrane</keyword>
<dbReference type="Proteomes" id="UP001054837">
    <property type="component" value="Unassembled WGS sequence"/>
</dbReference>
<comment type="caution">
    <text evidence="2">The sequence shown here is derived from an EMBL/GenBank/DDBJ whole genome shotgun (WGS) entry which is preliminary data.</text>
</comment>
<evidence type="ECO:0000313" key="2">
    <source>
        <dbReference type="EMBL" id="GIY65355.1"/>
    </source>
</evidence>
<feature type="transmembrane region" description="Helical" evidence="1">
    <location>
        <begin position="25"/>
        <end position="49"/>
    </location>
</feature>